<name>A0A0E9W4B8_ANGAN</name>
<organism evidence="1">
    <name type="scientific">Anguilla anguilla</name>
    <name type="common">European freshwater eel</name>
    <name type="synonym">Muraena anguilla</name>
    <dbReference type="NCBI Taxonomy" id="7936"/>
    <lineage>
        <taxon>Eukaryota</taxon>
        <taxon>Metazoa</taxon>
        <taxon>Chordata</taxon>
        <taxon>Craniata</taxon>
        <taxon>Vertebrata</taxon>
        <taxon>Euteleostomi</taxon>
        <taxon>Actinopterygii</taxon>
        <taxon>Neopterygii</taxon>
        <taxon>Teleostei</taxon>
        <taxon>Anguilliformes</taxon>
        <taxon>Anguillidae</taxon>
        <taxon>Anguilla</taxon>
    </lineage>
</organism>
<reference evidence="1" key="2">
    <citation type="journal article" date="2015" name="Fish Shellfish Immunol.">
        <title>Early steps in the European eel (Anguilla anguilla)-Vibrio vulnificus interaction in the gills: Role of the RtxA13 toxin.</title>
        <authorList>
            <person name="Callol A."/>
            <person name="Pajuelo D."/>
            <person name="Ebbesson L."/>
            <person name="Teles M."/>
            <person name="MacKenzie S."/>
            <person name="Amaro C."/>
        </authorList>
    </citation>
    <scope>NUCLEOTIDE SEQUENCE</scope>
</reference>
<dbReference type="AlphaFoldDB" id="A0A0E9W4B8"/>
<protein>
    <submittedName>
        <fullName evidence="1">Uncharacterized protein</fullName>
    </submittedName>
</protein>
<reference evidence="1" key="1">
    <citation type="submission" date="2014-11" db="EMBL/GenBank/DDBJ databases">
        <authorList>
            <person name="Amaro Gonzalez C."/>
        </authorList>
    </citation>
    <scope>NUCLEOTIDE SEQUENCE</scope>
</reference>
<accession>A0A0E9W4B8</accession>
<sequence length="38" mass="4440">MAQALLGQTKLLPWTERMHHMYLHVITKDDMINVGDCE</sequence>
<evidence type="ECO:0000313" key="1">
    <source>
        <dbReference type="EMBL" id="JAH84415.1"/>
    </source>
</evidence>
<proteinExistence type="predicted"/>
<dbReference type="EMBL" id="GBXM01024162">
    <property type="protein sequence ID" value="JAH84415.1"/>
    <property type="molecule type" value="Transcribed_RNA"/>
</dbReference>